<evidence type="ECO:0000313" key="1">
    <source>
        <dbReference type="EMBL" id="MBC2845013.1"/>
    </source>
</evidence>
<name>A0A842ITD4_9FLAO</name>
<sequence>MKKTIYFFAFLISNYCFGQSNILTDSILKPGIYLSVDHISNNHPIDLTNLKIKKDSVKYGTVGNTKYMTVYALDITKDEAKRIGNILGFCDGKNIYLSPFSNSYSKGASFHKTEKIGHFLYFNGIKEVNMPQQNLFWLTDCQNLVDLNKKELVSNLTNGKLKKIISNNKELLNRFKKEKKKSTVYRKYLKEYCEVK</sequence>
<protein>
    <submittedName>
        <fullName evidence="1">Uncharacterized protein</fullName>
    </submittedName>
</protein>
<comment type="caution">
    <text evidence="1">The sequence shown here is derived from an EMBL/GenBank/DDBJ whole genome shotgun (WGS) entry which is preliminary data.</text>
</comment>
<organism evidence="1 2">
    <name type="scientific">Winogradskyella flava</name>
    <dbReference type="NCBI Taxonomy" id="1884876"/>
    <lineage>
        <taxon>Bacteria</taxon>
        <taxon>Pseudomonadati</taxon>
        <taxon>Bacteroidota</taxon>
        <taxon>Flavobacteriia</taxon>
        <taxon>Flavobacteriales</taxon>
        <taxon>Flavobacteriaceae</taxon>
        <taxon>Winogradskyella</taxon>
    </lineage>
</organism>
<gene>
    <name evidence="1" type="ORF">H7F21_07915</name>
</gene>
<reference evidence="1" key="1">
    <citation type="submission" date="2020-08" db="EMBL/GenBank/DDBJ databases">
        <title>Winogradskyella ouciana sp. nov., isolated from the hadal seawater of the Mariana Trench.</title>
        <authorList>
            <person name="He X."/>
        </authorList>
    </citation>
    <scope>NUCLEOTIDE SEQUENCE [LARGE SCALE GENOMIC DNA]</scope>
    <source>
        <strain evidence="1">KCTC 52348</strain>
    </source>
</reference>
<dbReference type="EMBL" id="JACLCP010000002">
    <property type="protein sequence ID" value="MBC2845013.1"/>
    <property type="molecule type" value="Genomic_DNA"/>
</dbReference>
<dbReference type="RefSeq" id="WP_185788734.1">
    <property type="nucleotide sequence ID" value="NZ_JACLCP010000002.1"/>
</dbReference>
<keyword evidence="2" id="KW-1185">Reference proteome</keyword>
<evidence type="ECO:0000313" key="2">
    <source>
        <dbReference type="Proteomes" id="UP000533900"/>
    </source>
</evidence>
<proteinExistence type="predicted"/>
<dbReference type="Proteomes" id="UP000533900">
    <property type="component" value="Unassembled WGS sequence"/>
</dbReference>
<dbReference type="AlphaFoldDB" id="A0A842ITD4"/>
<accession>A0A842ITD4</accession>